<dbReference type="AlphaFoldDB" id="A0A173SDR2"/>
<dbReference type="Proteomes" id="UP000095350">
    <property type="component" value="Unassembled WGS sequence"/>
</dbReference>
<dbReference type="SUPFAM" id="SSF55073">
    <property type="entry name" value="Nucleotide cyclase"/>
    <property type="match status" value="1"/>
</dbReference>
<proteinExistence type="predicted"/>
<feature type="transmembrane region" description="Helical" evidence="1">
    <location>
        <begin position="20"/>
        <end position="41"/>
    </location>
</feature>
<evidence type="ECO:0000259" key="2">
    <source>
        <dbReference type="PROSITE" id="PS50887"/>
    </source>
</evidence>
<keyword evidence="1" id="KW-1133">Transmembrane helix</keyword>
<keyword evidence="1" id="KW-0812">Transmembrane</keyword>
<dbReference type="InterPro" id="IPR050469">
    <property type="entry name" value="Diguanylate_Cyclase"/>
</dbReference>
<dbReference type="CDD" id="cd01949">
    <property type="entry name" value="GGDEF"/>
    <property type="match status" value="1"/>
</dbReference>
<organism evidence="3 4">
    <name type="scientific">Roseburia intestinalis</name>
    <dbReference type="NCBI Taxonomy" id="166486"/>
    <lineage>
        <taxon>Bacteria</taxon>
        <taxon>Bacillati</taxon>
        <taxon>Bacillota</taxon>
        <taxon>Clostridia</taxon>
        <taxon>Lachnospirales</taxon>
        <taxon>Lachnospiraceae</taxon>
        <taxon>Roseburia</taxon>
    </lineage>
</organism>
<feature type="transmembrane region" description="Helical" evidence="1">
    <location>
        <begin position="184"/>
        <end position="209"/>
    </location>
</feature>
<protein>
    <submittedName>
        <fullName evidence="3">Probable diguanylate cyclase YdaM</fullName>
        <ecNumber evidence="3">2.7.7.65</ecNumber>
    </submittedName>
</protein>
<dbReference type="PaxDb" id="166486-ERS852572_00888"/>
<dbReference type="PANTHER" id="PTHR45138:SF9">
    <property type="entry name" value="DIGUANYLATE CYCLASE DGCM-RELATED"/>
    <property type="match status" value="1"/>
</dbReference>
<dbReference type="NCBIfam" id="TIGR00254">
    <property type="entry name" value="GGDEF"/>
    <property type="match status" value="1"/>
</dbReference>
<dbReference type="PROSITE" id="PS50887">
    <property type="entry name" value="GGDEF"/>
    <property type="match status" value="1"/>
</dbReference>
<dbReference type="Pfam" id="PF00990">
    <property type="entry name" value="GGDEF"/>
    <property type="match status" value="1"/>
</dbReference>
<sequence length="374" mass="42070">MTIHRLFSKDPNDEEENVTQNIYVFRFILFCIIVYSFEMLLNSVDIFIVDKTIFTRGYVTGCLFAAVYVLILLHLGLEHPLTKYVSITAVSLIIMAASVSLTYHMIIIIMMPIIIAGMYTSKQLSIYTFVFTVLSIIISTYAGYYYGVCDANMVLLTTTSMNHLVENGTFLLNQVNENPGVTLALYYVLPRCLMAMSFVYVSNIVNQVIRKSLKNAMKMEEKAATDEMTGLYNKNKLLATIEKRTYDYQQVAIVYWDINRLKYVNDTYGHFAGDQMIVKVAQSIRIALGDAGMAFRYGGDEMLALIPGGTGETAEKMIKTWKQTLAAVQVDCEIPISAAVGYAIGEHEKLKNVIAEADRNMYACKHAGRNSTEK</sequence>
<evidence type="ECO:0000256" key="1">
    <source>
        <dbReference type="SAM" id="Phobius"/>
    </source>
</evidence>
<dbReference type="Gene3D" id="3.30.70.270">
    <property type="match status" value="1"/>
</dbReference>
<reference evidence="3 4" key="1">
    <citation type="submission" date="2015-09" db="EMBL/GenBank/DDBJ databases">
        <authorList>
            <consortium name="Pathogen Informatics"/>
        </authorList>
    </citation>
    <scope>NUCLEOTIDE SEQUENCE [LARGE SCALE GENOMIC DNA]</scope>
    <source>
        <strain evidence="3 4">2789STDY5834960</strain>
    </source>
</reference>
<feature type="transmembrane region" description="Helical" evidence="1">
    <location>
        <begin position="53"/>
        <end position="77"/>
    </location>
</feature>
<keyword evidence="3" id="KW-0548">Nucleotidyltransferase</keyword>
<keyword evidence="3" id="KW-0808">Transferase</keyword>
<evidence type="ECO:0000313" key="3">
    <source>
        <dbReference type="EMBL" id="CUM87859.1"/>
    </source>
</evidence>
<dbReference type="InterPro" id="IPR029787">
    <property type="entry name" value="Nucleotide_cyclase"/>
</dbReference>
<feature type="transmembrane region" description="Helical" evidence="1">
    <location>
        <begin position="89"/>
        <end position="114"/>
    </location>
</feature>
<dbReference type="STRING" id="166486.ERS852572_00888"/>
<name>A0A173SDR2_9FIRM</name>
<dbReference type="InterPro" id="IPR000160">
    <property type="entry name" value="GGDEF_dom"/>
</dbReference>
<keyword evidence="1" id="KW-0472">Membrane</keyword>
<dbReference type="EMBL" id="CYXZ01000006">
    <property type="protein sequence ID" value="CUM87859.1"/>
    <property type="molecule type" value="Genomic_DNA"/>
</dbReference>
<evidence type="ECO:0000313" key="4">
    <source>
        <dbReference type="Proteomes" id="UP000095350"/>
    </source>
</evidence>
<accession>A0A173SDR2</accession>
<feature type="domain" description="GGDEF" evidence="2">
    <location>
        <begin position="249"/>
        <end position="374"/>
    </location>
</feature>
<gene>
    <name evidence="3" type="primary">ydaM</name>
    <name evidence="3" type="ORF">ERS852572_00888</name>
</gene>
<dbReference type="SMART" id="SM00267">
    <property type="entry name" value="GGDEF"/>
    <property type="match status" value="1"/>
</dbReference>
<feature type="transmembrane region" description="Helical" evidence="1">
    <location>
        <begin position="126"/>
        <end position="146"/>
    </location>
</feature>
<dbReference type="InterPro" id="IPR043128">
    <property type="entry name" value="Rev_trsase/Diguanyl_cyclase"/>
</dbReference>
<dbReference type="GO" id="GO:0052621">
    <property type="term" value="F:diguanylate cyclase activity"/>
    <property type="evidence" value="ECO:0007669"/>
    <property type="project" value="UniProtKB-EC"/>
</dbReference>
<dbReference type="EC" id="2.7.7.65" evidence="3"/>
<dbReference type="PANTHER" id="PTHR45138">
    <property type="entry name" value="REGULATORY COMPONENTS OF SENSORY TRANSDUCTION SYSTEM"/>
    <property type="match status" value="1"/>
</dbReference>